<organism evidence="1 2">
    <name type="scientific">Thiorhodococcus minor</name>
    <dbReference type="NCBI Taxonomy" id="57489"/>
    <lineage>
        <taxon>Bacteria</taxon>
        <taxon>Pseudomonadati</taxon>
        <taxon>Pseudomonadota</taxon>
        <taxon>Gammaproteobacteria</taxon>
        <taxon>Chromatiales</taxon>
        <taxon>Chromatiaceae</taxon>
        <taxon>Thiorhodococcus</taxon>
    </lineage>
</organism>
<gene>
    <name evidence="1" type="ORF">G3446_07435</name>
</gene>
<evidence type="ECO:0000313" key="2">
    <source>
        <dbReference type="Proteomes" id="UP000483379"/>
    </source>
</evidence>
<dbReference type="RefSeq" id="WP_164452199.1">
    <property type="nucleotide sequence ID" value="NZ_JAAIJQ010000016.1"/>
</dbReference>
<sequence length="154" mass="17560">MVRGEASILIDTQASRVFDFVATDFADNYRRWSPEVQQLRLLTPGPLRVGSKARQVRVDQGRKSTTTFKVIALERPSKVGFVEQTGQFRTEYHIEPAGDRARLRFYFELARLELYMRPFEKLIRAAIQEGAERVVRNIKGLIESEQTGSAKGLG</sequence>
<proteinExistence type="predicted"/>
<keyword evidence="2" id="KW-1185">Reference proteome</keyword>
<accession>A0A6M0JYK1</accession>
<dbReference type="EMBL" id="JAAIJQ010000016">
    <property type="protein sequence ID" value="NEV61723.1"/>
    <property type="molecule type" value="Genomic_DNA"/>
</dbReference>
<dbReference type="Pfam" id="PF10604">
    <property type="entry name" value="Polyketide_cyc2"/>
    <property type="match status" value="1"/>
</dbReference>
<dbReference type="InterPro" id="IPR023393">
    <property type="entry name" value="START-like_dom_sf"/>
</dbReference>
<comment type="caution">
    <text evidence="1">The sequence shown here is derived from an EMBL/GenBank/DDBJ whole genome shotgun (WGS) entry which is preliminary data.</text>
</comment>
<dbReference type="Proteomes" id="UP000483379">
    <property type="component" value="Unassembled WGS sequence"/>
</dbReference>
<name>A0A6M0JYK1_9GAMM</name>
<dbReference type="Gene3D" id="3.30.530.20">
    <property type="match status" value="1"/>
</dbReference>
<dbReference type="SUPFAM" id="SSF55961">
    <property type="entry name" value="Bet v1-like"/>
    <property type="match status" value="1"/>
</dbReference>
<evidence type="ECO:0000313" key="1">
    <source>
        <dbReference type="EMBL" id="NEV61723.1"/>
    </source>
</evidence>
<dbReference type="InterPro" id="IPR019587">
    <property type="entry name" value="Polyketide_cyclase/dehydratase"/>
</dbReference>
<dbReference type="AlphaFoldDB" id="A0A6M0JYK1"/>
<protein>
    <submittedName>
        <fullName evidence="1">Polyketide cyclase</fullName>
    </submittedName>
</protein>
<reference evidence="1 2" key="1">
    <citation type="submission" date="2020-02" db="EMBL/GenBank/DDBJ databases">
        <title>Genome sequences of Thiorhodococcus mannitoliphagus and Thiorhodococcus minor, purple sulfur photosynthetic bacteria in the gammaproteobacterial family, Chromatiaceae.</title>
        <authorList>
            <person name="Aviles F.A."/>
            <person name="Meyer T.E."/>
            <person name="Kyndt J.A."/>
        </authorList>
    </citation>
    <scope>NUCLEOTIDE SEQUENCE [LARGE SCALE GENOMIC DNA]</scope>
    <source>
        <strain evidence="1 2">DSM 11518</strain>
    </source>
</reference>